<dbReference type="RefSeq" id="WP_152584241.1">
    <property type="nucleotide sequence ID" value="NZ_JAVJPO010000024.1"/>
</dbReference>
<evidence type="ECO:0000256" key="5">
    <source>
        <dbReference type="SAM" id="Phobius"/>
    </source>
</evidence>
<keyword evidence="3 5" id="KW-1133">Transmembrane helix</keyword>
<dbReference type="GO" id="GO:0012505">
    <property type="term" value="C:endomembrane system"/>
    <property type="evidence" value="ECO:0007669"/>
    <property type="project" value="UniProtKB-SubCell"/>
</dbReference>
<dbReference type="EMBL" id="VIKT02000033">
    <property type="protein sequence ID" value="NHF64089.1"/>
    <property type="molecule type" value="Genomic_DNA"/>
</dbReference>
<dbReference type="InterPro" id="IPR052527">
    <property type="entry name" value="Metal_cation-efflux_comp"/>
</dbReference>
<reference evidence="6 7" key="1">
    <citation type="submission" date="2020-03" db="EMBL/GenBank/DDBJ databases">
        <title>Chryseoglobus sp. isolated from a deep-sea seamount.</title>
        <authorList>
            <person name="Zhang D.-C."/>
        </authorList>
    </citation>
    <scope>NUCLEOTIDE SEQUENCE [LARGE SCALE GENOMIC DNA]</scope>
    <source>
        <strain evidence="6 7">KN1116</strain>
    </source>
</reference>
<evidence type="ECO:0000313" key="6">
    <source>
        <dbReference type="EMBL" id="NHF64089.1"/>
    </source>
</evidence>
<dbReference type="PANTHER" id="PTHR43847">
    <property type="entry name" value="BLL3993 PROTEIN"/>
    <property type="match status" value="1"/>
</dbReference>
<dbReference type="Gene3D" id="1.20.120.1630">
    <property type="match status" value="1"/>
</dbReference>
<sequence length="157" mass="16500">MTPARRTAAAWTLVAIQFALLLVLVVVPPGALWVRDGVTFLVGGALVVVGLVIAVIAGVGLGRALTPSPVPLAEAELVTTGVFALARHPIYSGLLVLGAGLAVIGASPWHLGAWVALLVTLMVKSRFEERMLLERYDAYAQYAARVGRLVPGVGRIR</sequence>
<feature type="transmembrane region" description="Helical" evidence="5">
    <location>
        <begin position="39"/>
        <end position="61"/>
    </location>
</feature>
<gene>
    <name evidence="6" type="ORF">FK219_012735</name>
</gene>
<protein>
    <submittedName>
        <fullName evidence="6">Isoprenylcysteine carboxylmethyltransferase family protein</fullName>
    </submittedName>
</protein>
<keyword evidence="7" id="KW-1185">Reference proteome</keyword>
<evidence type="ECO:0000256" key="2">
    <source>
        <dbReference type="ARBA" id="ARBA00022692"/>
    </source>
</evidence>
<evidence type="ECO:0000256" key="3">
    <source>
        <dbReference type="ARBA" id="ARBA00022989"/>
    </source>
</evidence>
<evidence type="ECO:0000256" key="1">
    <source>
        <dbReference type="ARBA" id="ARBA00004127"/>
    </source>
</evidence>
<organism evidence="6 7">
    <name type="scientific">Microcella pacifica</name>
    <dbReference type="NCBI Taxonomy" id="2591847"/>
    <lineage>
        <taxon>Bacteria</taxon>
        <taxon>Bacillati</taxon>
        <taxon>Actinomycetota</taxon>
        <taxon>Actinomycetes</taxon>
        <taxon>Micrococcales</taxon>
        <taxon>Microbacteriaceae</taxon>
        <taxon>Microcella</taxon>
    </lineage>
</organism>
<feature type="transmembrane region" description="Helical" evidence="5">
    <location>
        <begin position="90"/>
        <end position="123"/>
    </location>
</feature>
<evidence type="ECO:0000313" key="7">
    <source>
        <dbReference type="Proteomes" id="UP000818266"/>
    </source>
</evidence>
<feature type="transmembrane region" description="Helical" evidence="5">
    <location>
        <begin position="6"/>
        <end position="27"/>
    </location>
</feature>
<accession>A0A9E5JQQ9</accession>
<evidence type="ECO:0000256" key="4">
    <source>
        <dbReference type="ARBA" id="ARBA00023136"/>
    </source>
</evidence>
<name>A0A9E5JQQ9_9MICO</name>
<dbReference type="Proteomes" id="UP000818266">
    <property type="component" value="Unassembled WGS sequence"/>
</dbReference>
<comment type="subcellular location">
    <subcellularLocation>
        <location evidence="1">Endomembrane system</location>
        <topology evidence="1">Multi-pass membrane protein</topology>
    </subcellularLocation>
</comment>
<dbReference type="Pfam" id="PF04191">
    <property type="entry name" value="PEMT"/>
    <property type="match status" value="1"/>
</dbReference>
<keyword evidence="4 5" id="KW-0472">Membrane</keyword>
<keyword evidence="2 5" id="KW-0812">Transmembrane</keyword>
<dbReference type="PANTHER" id="PTHR43847:SF1">
    <property type="entry name" value="BLL3993 PROTEIN"/>
    <property type="match status" value="1"/>
</dbReference>
<dbReference type="InterPro" id="IPR007318">
    <property type="entry name" value="Phopholipid_MeTrfase"/>
</dbReference>
<dbReference type="OrthoDB" id="941586at2"/>
<proteinExistence type="predicted"/>
<dbReference type="AlphaFoldDB" id="A0A9E5JQQ9"/>
<comment type="caution">
    <text evidence="6">The sequence shown here is derived from an EMBL/GenBank/DDBJ whole genome shotgun (WGS) entry which is preliminary data.</text>
</comment>